<dbReference type="PROSITE" id="PS50011">
    <property type="entry name" value="PROTEIN_KINASE_DOM"/>
    <property type="match status" value="1"/>
</dbReference>
<dbReference type="SMART" id="SM00220">
    <property type="entry name" value="S_TKc"/>
    <property type="match status" value="1"/>
</dbReference>
<reference evidence="3 4" key="1">
    <citation type="journal article" date="2016" name="Mol. Biol. Evol.">
        <title>Comparative Genomics of Early-Diverging Mushroom-Forming Fungi Provides Insights into the Origins of Lignocellulose Decay Capabilities.</title>
        <authorList>
            <person name="Nagy L.G."/>
            <person name="Riley R."/>
            <person name="Tritt A."/>
            <person name="Adam C."/>
            <person name="Daum C."/>
            <person name="Floudas D."/>
            <person name="Sun H."/>
            <person name="Yadav J.S."/>
            <person name="Pangilinan J."/>
            <person name="Larsson K.H."/>
            <person name="Matsuura K."/>
            <person name="Barry K."/>
            <person name="Labutti K."/>
            <person name="Kuo R."/>
            <person name="Ohm R.A."/>
            <person name="Bhattacharya S.S."/>
            <person name="Shirouzu T."/>
            <person name="Yoshinaga Y."/>
            <person name="Martin F.M."/>
            <person name="Grigoriev I.V."/>
            <person name="Hibbett D.S."/>
        </authorList>
    </citation>
    <scope>NUCLEOTIDE SEQUENCE [LARGE SCALE GENOMIC DNA]</scope>
    <source>
        <strain evidence="3 4">HHB10207 ss-3</strain>
    </source>
</reference>
<keyword evidence="3" id="KW-0808">Transferase</keyword>
<dbReference type="InterPro" id="IPR008271">
    <property type="entry name" value="Ser/Thr_kinase_AS"/>
</dbReference>
<feature type="compositionally biased region" description="Polar residues" evidence="1">
    <location>
        <begin position="208"/>
        <end position="226"/>
    </location>
</feature>
<dbReference type="SUPFAM" id="SSF56112">
    <property type="entry name" value="Protein kinase-like (PK-like)"/>
    <property type="match status" value="1"/>
</dbReference>
<organism evidence="3 4">
    <name type="scientific">Sistotremastrum suecicum HHB10207 ss-3</name>
    <dbReference type="NCBI Taxonomy" id="1314776"/>
    <lineage>
        <taxon>Eukaryota</taxon>
        <taxon>Fungi</taxon>
        <taxon>Dikarya</taxon>
        <taxon>Basidiomycota</taxon>
        <taxon>Agaricomycotina</taxon>
        <taxon>Agaricomycetes</taxon>
        <taxon>Sistotremastrales</taxon>
        <taxon>Sistotremastraceae</taxon>
        <taxon>Sistotremastrum</taxon>
    </lineage>
</organism>
<dbReference type="GO" id="GO:0004674">
    <property type="term" value="F:protein serine/threonine kinase activity"/>
    <property type="evidence" value="ECO:0007669"/>
    <property type="project" value="TreeGrafter"/>
</dbReference>
<dbReference type="Proteomes" id="UP000076798">
    <property type="component" value="Unassembled WGS sequence"/>
</dbReference>
<dbReference type="AlphaFoldDB" id="A0A166BF42"/>
<feature type="region of interest" description="Disordered" evidence="1">
    <location>
        <begin position="208"/>
        <end position="233"/>
    </location>
</feature>
<dbReference type="PROSITE" id="PS00108">
    <property type="entry name" value="PROTEIN_KINASE_ST"/>
    <property type="match status" value="1"/>
</dbReference>
<accession>A0A166BF42</accession>
<dbReference type="PANTHER" id="PTHR44329:SF214">
    <property type="entry name" value="PROTEIN KINASE DOMAIN-CONTAINING PROTEIN"/>
    <property type="match status" value="1"/>
</dbReference>
<feature type="domain" description="Protein kinase" evidence="2">
    <location>
        <begin position="45"/>
        <end position="275"/>
    </location>
</feature>
<dbReference type="Gene3D" id="1.10.510.10">
    <property type="entry name" value="Transferase(Phosphotransferase) domain 1"/>
    <property type="match status" value="1"/>
</dbReference>
<evidence type="ECO:0000313" key="4">
    <source>
        <dbReference type="Proteomes" id="UP000076798"/>
    </source>
</evidence>
<proteinExistence type="predicted"/>
<sequence length="275" mass="30577">MVYSSLFYHYSTRNPEHDVRNQNHAIDVAQSPQACDITVHIQYLEQYPYPIDGGGCSDIYKADFDGRSVAVKVMRDIRVKDRRNRESLARKIGNEIKVWSFLQHQNILPFLGFCFFPVPSNPGESELTAQLSLVSPWMKHGTAPKYLQDNPAVDRLHLICGVVNGLVHLHSSEIIHGDLKGANILISHLGTPLLADFGLATFFENNPSFSQSESESQATEGATTTMGGLRGSPRWMAPELVNPDAAIKSSTQTDVWAFGCTLLVRPLYQYLSGKV</sequence>
<dbReference type="PANTHER" id="PTHR44329">
    <property type="entry name" value="SERINE/THREONINE-PROTEIN KINASE TNNI3K-RELATED"/>
    <property type="match status" value="1"/>
</dbReference>
<keyword evidence="4" id="KW-1185">Reference proteome</keyword>
<evidence type="ECO:0000313" key="3">
    <source>
        <dbReference type="EMBL" id="KZT36306.1"/>
    </source>
</evidence>
<gene>
    <name evidence="3" type="ORF">SISSUDRAFT_74792</name>
</gene>
<dbReference type="Pfam" id="PF00069">
    <property type="entry name" value="Pkinase"/>
    <property type="match status" value="1"/>
</dbReference>
<evidence type="ECO:0000256" key="1">
    <source>
        <dbReference type="SAM" id="MobiDB-lite"/>
    </source>
</evidence>
<dbReference type="OrthoDB" id="4062651at2759"/>
<dbReference type="InterPro" id="IPR000719">
    <property type="entry name" value="Prot_kinase_dom"/>
</dbReference>
<name>A0A166BF42_9AGAM</name>
<evidence type="ECO:0000259" key="2">
    <source>
        <dbReference type="PROSITE" id="PS50011"/>
    </source>
</evidence>
<dbReference type="GO" id="GO:0005524">
    <property type="term" value="F:ATP binding"/>
    <property type="evidence" value="ECO:0007669"/>
    <property type="project" value="InterPro"/>
</dbReference>
<dbReference type="InterPro" id="IPR011009">
    <property type="entry name" value="Kinase-like_dom_sf"/>
</dbReference>
<keyword evidence="3" id="KW-0418">Kinase</keyword>
<dbReference type="InterPro" id="IPR051681">
    <property type="entry name" value="Ser/Thr_Kinases-Pseudokinases"/>
</dbReference>
<dbReference type="EMBL" id="KV428111">
    <property type="protein sequence ID" value="KZT36306.1"/>
    <property type="molecule type" value="Genomic_DNA"/>
</dbReference>
<dbReference type="STRING" id="1314776.A0A166BF42"/>
<protein>
    <submittedName>
        <fullName evidence="3">Kinase-like protein</fullName>
    </submittedName>
</protein>